<proteinExistence type="predicted"/>
<evidence type="ECO:0000259" key="2">
    <source>
        <dbReference type="Pfam" id="PF00144"/>
    </source>
</evidence>
<dbReference type="SUPFAM" id="SSF56601">
    <property type="entry name" value="beta-lactamase/transpeptidase-like"/>
    <property type="match status" value="1"/>
</dbReference>
<dbReference type="Gene3D" id="3.40.710.10">
    <property type="entry name" value="DD-peptidase/beta-lactamase superfamily"/>
    <property type="match status" value="1"/>
</dbReference>
<evidence type="ECO:0000313" key="3">
    <source>
        <dbReference type="EMBL" id="RKG99459.1"/>
    </source>
</evidence>
<feature type="domain" description="Beta-lactamase-related" evidence="2">
    <location>
        <begin position="63"/>
        <end position="378"/>
    </location>
</feature>
<dbReference type="InterPro" id="IPR011990">
    <property type="entry name" value="TPR-like_helical_dom_sf"/>
</dbReference>
<dbReference type="PROSITE" id="PS50005">
    <property type="entry name" value="TPR"/>
    <property type="match status" value="1"/>
</dbReference>
<sequence>MNPCAVPCPASCWRPSCAALAAEGTKKPATQWLASPAQAARAARVEAGLAPVVIEGEKPQRLTLQQRMALYRIPGLSIAVFDKHAIVWAKTYGVKEAGGSEPVTLETLFQAGSISKPVTALAALHFVEAGKWSLDENINNRLRSWTVPENDFTKEQKVTLRRLLSHSAGTTVHGFPGYAVDAPMPTLVQVLEGVAPANTAPVRVDLVPGTKTRYSGGGTSIVQLMMVEQLQKPFPQVMRETVLKPLGMSSSSYEQPLPPALAVRTATGTYASGKSVAGRWHVYPEMAAAGLWTTPSDLARVALEVSSAKAGKSKRVLSQAMTKQMLTQQSERFGLGFQVEPGTGQFRHGGSDEGFQAAFMAFSDTGSGVVVMANSDNGFLLFDRLIASVAAEYAWTGFKPEPVSPSAQVDMLMRLKGVDTALAWYTAKHREGLKGLDQGDLNQLGYRLLADSKAADAVRVFETNVKLFPTDANAYDSLGEAQLQLGQKEEAITNYKEVTRTGRGECQCGEGPREAWRAHREVSAGPPPGGSSAQELEHLARYDLAPLLERVKDFDRLLPVAVTLARVTAKSCADQEWGPLLAFRPSPAASPPKSPRRR</sequence>
<reference evidence="4" key="1">
    <citation type="submission" date="2018-09" db="EMBL/GenBank/DDBJ databases">
        <authorList>
            <person name="Livingstone P.G."/>
            <person name="Whitworth D.E."/>
        </authorList>
    </citation>
    <scope>NUCLEOTIDE SEQUENCE [LARGE SCALE GENOMIC DNA]</scope>
    <source>
        <strain evidence="4">CA043D</strain>
    </source>
</reference>
<dbReference type="PANTHER" id="PTHR46825:SF12">
    <property type="entry name" value="PENICILLIN-BINDING PROTEIN 4"/>
    <property type="match status" value="1"/>
</dbReference>
<keyword evidence="1" id="KW-0802">TPR repeat</keyword>
<keyword evidence="4" id="KW-1185">Reference proteome</keyword>
<keyword evidence="3" id="KW-0378">Hydrolase</keyword>
<dbReference type="Proteomes" id="UP000268313">
    <property type="component" value="Unassembled WGS sequence"/>
</dbReference>
<dbReference type="Pfam" id="PF00144">
    <property type="entry name" value="Beta-lactamase"/>
    <property type="match status" value="1"/>
</dbReference>
<dbReference type="Gene3D" id="1.25.40.10">
    <property type="entry name" value="Tetratricopeptide repeat domain"/>
    <property type="match status" value="1"/>
</dbReference>
<dbReference type="PANTHER" id="PTHR46825">
    <property type="entry name" value="D-ALANYL-D-ALANINE-CARBOXYPEPTIDASE/ENDOPEPTIDASE AMPH"/>
    <property type="match status" value="1"/>
</dbReference>
<dbReference type="OrthoDB" id="5705574at2"/>
<dbReference type="InterPro" id="IPR012338">
    <property type="entry name" value="Beta-lactam/transpept-like"/>
</dbReference>
<comment type="caution">
    <text evidence="3">The sequence shown here is derived from an EMBL/GenBank/DDBJ whole genome shotgun (WGS) entry which is preliminary data.</text>
</comment>
<organism evidence="3 4">
    <name type="scientific">Corallococcus carmarthensis</name>
    <dbReference type="NCBI Taxonomy" id="2316728"/>
    <lineage>
        <taxon>Bacteria</taxon>
        <taxon>Pseudomonadati</taxon>
        <taxon>Myxococcota</taxon>
        <taxon>Myxococcia</taxon>
        <taxon>Myxococcales</taxon>
        <taxon>Cystobacterineae</taxon>
        <taxon>Myxococcaceae</taxon>
        <taxon>Corallococcus</taxon>
    </lineage>
</organism>
<name>A0A3A8JUM0_9BACT</name>
<feature type="repeat" description="TPR" evidence="1">
    <location>
        <begin position="472"/>
        <end position="505"/>
    </location>
</feature>
<protein>
    <submittedName>
        <fullName evidence="3">Serine hydrolase</fullName>
    </submittedName>
</protein>
<dbReference type="SUPFAM" id="SSF48452">
    <property type="entry name" value="TPR-like"/>
    <property type="match status" value="1"/>
</dbReference>
<dbReference type="EMBL" id="RAWE01000113">
    <property type="protein sequence ID" value="RKG99459.1"/>
    <property type="molecule type" value="Genomic_DNA"/>
</dbReference>
<evidence type="ECO:0000256" key="1">
    <source>
        <dbReference type="PROSITE-ProRule" id="PRU00339"/>
    </source>
</evidence>
<dbReference type="AlphaFoldDB" id="A0A3A8JUM0"/>
<dbReference type="GO" id="GO:0016787">
    <property type="term" value="F:hydrolase activity"/>
    <property type="evidence" value="ECO:0007669"/>
    <property type="project" value="UniProtKB-KW"/>
</dbReference>
<dbReference type="InterPro" id="IPR019734">
    <property type="entry name" value="TPR_rpt"/>
</dbReference>
<evidence type="ECO:0000313" key="4">
    <source>
        <dbReference type="Proteomes" id="UP000268313"/>
    </source>
</evidence>
<gene>
    <name evidence="3" type="ORF">D7X32_26395</name>
</gene>
<accession>A0A3A8JUM0</accession>
<dbReference type="InterPro" id="IPR050491">
    <property type="entry name" value="AmpC-like"/>
</dbReference>
<dbReference type="InterPro" id="IPR001466">
    <property type="entry name" value="Beta-lactam-related"/>
</dbReference>